<evidence type="ECO:0000256" key="5">
    <source>
        <dbReference type="SAM" id="Coils"/>
    </source>
</evidence>
<dbReference type="Gene3D" id="3.40.50.300">
    <property type="entry name" value="P-loop containing nucleotide triphosphate hydrolases"/>
    <property type="match status" value="1"/>
</dbReference>
<keyword evidence="3" id="KW-0805">Transcription regulation</keyword>
<evidence type="ECO:0008006" key="10">
    <source>
        <dbReference type="Google" id="ProtNLM"/>
    </source>
</evidence>
<dbReference type="Pfam" id="PF08448">
    <property type="entry name" value="PAS_4"/>
    <property type="match status" value="1"/>
</dbReference>
<feature type="coiled-coil region" evidence="5">
    <location>
        <begin position="221"/>
        <end position="248"/>
    </location>
</feature>
<feature type="domain" description="PAC" evidence="7">
    <location>
        <begin position="178"/>
        <end position="230"/>
    </location>
</feature>
<dbReference type="SMART" id="SM00382">
    <property type="entry name" value="AAA"/>
    <property type="match status" value="1"/>
</dbReference>
<dbReference type="PANTHER" id="PTHR32071">
    <property type="entry name" value="TRANSCRIPTIONAL REGULATORY PROTEIN"/>
    <property type="match status" value="1"/>
</dbReference>
<dbReference type="InterPro" id="IPR002078">
    <property type="entry name" value="Sigma_54_int"/>
</dbReference>
<protein>
    <recommendedName>
        <fullName evidence="10">Transcriptional regulatory protein TyrR</fullName>
    </recommendedName>
</protein>
<dbReference type="InterPro" id="IPR025944">
    <property type="entry name" value="Sigma_54_int_dom_CS"/>
</dbReference>
<dbReference type="Pfam" id="PF25601">
    <property type="entry name" value="AAA_lid_14"/>
    <property type="match status" value="1"/>
</dbReference>
<dbReference type="PANTHER" id="PTHR32071:SF57">
    <property type="entry name" value="C4-DICARBOXYLATE TRANSPORT TRANSCRIPTIONAL REGULATORY PROTEIN DCTD"/>
    <property type="match status" value="1"/>
</dbReference>
<evidence type="ECO:0000256" key="2">
    <source>
        <dbReference type="ARBA" id="ARBA00022840"/>
    </source>
</evidence>
<dbReference type="Proteomes" id="UP000032633">
    <property type="component" value="Chromosome"/>
</dbReference>
<dbReference type="InterPro" id="IPR009057">
    <property type="entry name" value="Homeodomain-like_sf"/>
</dbReference>
<evidence type="ECO:0000313" key="9">
    <source>
        <dbReference type="Proteomes" id="UP000032633"/>
    </source>
</evidence>
<evidence type="ECO:0000259" key="7">
    <source>
        <dbReference type="PROSITE" id="PS50113"/>
    </source>
</evidence>
<dbReference type="Pfam" id="PF00158">
    <property type="entry name" value="Sigma54_activat"/>
    <property type="match status" value="1"/>
</dbReference>
<dbReference type="OrthoDB" id="9771372at2"/>
<dbReference type="InterPro" id="IPR003593">
    <property type="entry name" value="AAA+_ATPase"/>
</dbReference>
<sequence length="562" mass="63942">MEILDLLPFGVVFIDLNWKIVGVNRNAADMLRREATAIVNLHWNDAFPDLLTEEIMNDAKAVFRFEYGGEEYIVQKVPYPSNKRVEGHVFIFNCVPFLEEVTKELDVYNDLNLDLKAVFDASYDDLHVTDGRGITLRVSPGCAESMGHKESELIGKSVYQLEKEGVFNPSATRQVLEKNEKVSMVQTTKSGRRLMVAATPIRDEQGQIIRVVNASRDITEESQLQTELERLKQLTEGYRKEIMNLRTKDELEHKLVFRSDKMEKVMVLVRKISEVDSGVLIIGDFGVGKELVASLIHKWSARSEKPFISVNCGAVPEAVLETDLFGLERDASGVREGKFGALEMANDGTLFLDEVEAMPLTLQAKLMQVIHEKMIFRIGSQRPIPVNVRIVASTRIDLEDSIQSGQFRKDLYFQLNIVSIPIPSLKDRREDIIPLIVYFTGQLNQNYGVNKKFSPSLLKKMQQYSWPGNVRELQNVVERLFVTAEDDWIETEHMQNQYPAGFSKQKIVQVNEIIPLKKATALLEIELLEMSRKRYGSSTKIAEVLGVNQSTIVRKMNKNNVK</sequence>
<dbReference type="SMART" id="SM00091">
    <property type="entry name" value="PAS"/>
    <property type="match status" value="2"/>
</dbReference>
<dbReference type="AlphaFoldDB" id="A0A0D5NET4"/>
<dbReference type="FunFam" id="3.40.50.300:FF:000006">
    <property type="entry name" value="DNA-binding transcriptional regulator NtrC"/>
    <property type="match status" value="1"/>
</dbReference>
<evidence type="ECO:0000256" key="3">
    <source>
        <dbReference type="ARBA" id="ARBA00023015"/>
    </source>
</evidence>
<proteinExistence type="predicted"/>
<keyword evidence="2" id="KW-0067">ATP-binding</keyword>
<dbReference type="SUPFAM" id="SSF52540">
    <property type="entry name" value="P-loop containing nucleoside triphosphate hydrolases"/>
    <property type="match status" value="1"/>
</dbReference>
<dbReference type="GO" id="GO:0005524">
    <property type="term" value="F:ATP binding"/>
    <property type="evidence" value="ECO:0007669"/>
    <property type="project" value="UniProtKB-KW"/>
</dbReference>
<dbReference type="Gene3D" id="1.10.8.60">
    <property type="match status" value="1"/>
</dbReference>
<dbReference type="PROSITE" id="PS50113">
    <property type="entry name" value="PAC"/>
    <property type="match status" value="1"/>
</dbReference>
<reference evidence="8 9" key="1">
    <citation type="journal article" date="2015" name="J. Biotechnol.">
        <title>Complete genome sequence of Paenibacillus beijingensis 7188(T) (=DSM 24997(T)), a novel rhizobacterium from jujube garden soil.</title>
        <authorList>
            <person name="Kwak Y."/>
            <person name="Shin J.H."/>
        </authorList>
    </citation>
    <scope>NUCLEOTIDE SEQUENCE [LARGE SCALE GENOMIC DNA]</scope>
    <source>
        <strain evidence="8 9">DSM 24997</strain>
    </source>
</reference>
<dbReference type="GO" id="GO:0006355">
    <property type="term" value="P:regulation of DNA-templated transcription"/>
    <property type="evidence" value="ECO:0007669"/>
    <property type="project" value="InterPro"/>
</dbReference>
<dbReference type="InterPro" id="IPR013656">
    <property type="entry name" value="PAS_4"/>
</dbReference>
<accession>A0A0D5NET4</accession>
<evidence type="ECO:0000256" key="4">
    <source>
        <dbReference type="ARBA" id="ARBA00023163"/>
    </source>
</evidence>
<evidence type="ECO:0000259" key="6">
    <source>
        <dbReference type="PROSITE" id="PS50045"/>
    </source>
</evidence>
<dbReference type="SUPFAM" id="SSF46689">
    <property type="entry name" value="Homeodomain-like"/>
    <property type="match status" value="1"/>
</dbReference>
<gene>
    <name evidence="8" type="ORF">VN24_03835</name>
</gene>
<dbReference type="InterPro" id="IPR000700">
    <property type="entry name" value="PAS-assoc_C"/>
</dbReference>
<dbReference type="KEGG" id="pbj:VN24_03835"/>
<dbReference type="RefSeq" id="WP_045669334.1">
    <property type="nucleotide sequence ID" value="NZ_CP011058.1"/>
</dbReference>
<dbReference type="PATRIC" id="fig|1126833.4.peg.832"/>
<dbReference type="NCBIfam" id="TIGR00229">
    <property type="entry name" value="sensory_box"/>
    <property type="match status" value="1"/>
</dbReference>
<keyword evidence="4" id="KW-0804">Transcription</keyword>
<evidence type="ECO:0000313" key="8">
    <source>
        <dbReference type="EMBL" id="AJY73899.1"/>
    </source>
</evidence>
<dbReference type="EMBL" id="CP011058">
    <property type="protein sequence ID" value="AJY73899.1"/>
    <property type="molecule type" value="Genomic_DNA"/>
</dbReference>
<dbReference type="InterPro" id="IPR035965">
    <property type="entry name" value="PAS-like_dom_sf"/>
</dbReference>
<feature type="domain" description="Sigma-54 factor interaction" evidence="6">
    <location>
        <begin position="255"/>
        <end position="482"/>
    </location>
</feature>
<keyword evidence="1" id="KW-0547">Nucleotide-binding</keyword>
<dbReference type="InterPro" id="IPR058031">
    <property type="entry name" value="AAA_lid_NorR"/>
</dbReference>
<dbReference type="HOGENOM" id="CLU_000445_8_1_9"/>
<organism evidence="8 9">
    <name type="scientific">Paenibacillus beijingensis</name>
    <dbReference type="NCBI Taxonomy" id="1126833"/>
    <lineage>
        <taxon>Bacteria</taxon>
        <taxon>Bacillati</taxon>
        <taxon>Bacillota</taxon>
        <taxon>Bacilli</taxon>
        <taxon>Bacillales</taxon>
        <taxon>Paenibacillaceae</taxon>
        <taxon>Paenibacillus</taxon>
    </lineage>
</organism>
<dbReference type="InterPro" id="IPR027417">
    <property type="entry name" value="P-loop_NTPase"/>
</dbReference>
<dbReference type="PROSITE" id="PS00688">
    <property type="entry name" value="SIGMA54_INTERACT_3"/>
    <property type="match status" value="1"/>
</dbReference>
<dbReference type="Gene3D" id="1.10.10.60">
    <property type="entry name" value="Homeodomain-like"/>
    <property type="match status" value="1"/>
</dbReference>
<name>A0A0D5NET4_9BACL</name>
<dbReference type="SUPFAM" id="SSF55785">
    <property type="entry name" value="PYP-like sensor domain (PAS domain)"/>
    <property type="match status" value="2"/>
</dbReference>
<dbReference type="STRING" id="1126833.VN24_03835"/>
<dbReference type="CDD" id="cd00009">
    <property type="entry name" value="AAA"/>
    <property type="match status" value="1"/>
</dbReference>
<dbReference type="CDD" id="cd00130">
    <property type="entry name" value="PAS"/>
    <property type="match status" value="1"/>
</dbReference>
<evidence type="ECO:0000256" key="1">
    <source>
        <dbReference type="ARBA" id="ARBA00022741"/>
    </source>
</evidence>
<dbReference type="Gene3D" id="3.30.450.20">
    <property type="entry name" value="PAS domain"/>
    <property type="match status" value="2"/>
</dbReference>
<reference evidence="9" key="2">
    <citation type="submission" date="2015-03" db="EMBL/GenBank/DDBJ databases">
        <title>Genome sequence of Paenibacillus beijingensis strain DSM 24997T.</title>
        <authorList>
            <person name="Kwak Y."/>
            <person name="Shin J.-H."/>
        </authorList>
    </citation>
    <scope>NUCLEOTIDE SEQUENCE [LARGE SCALE GENOMIC DNA]</scope>
    <source>
        <strain evidence="9">DSM 24997</strain>
    </source>
</reference>
<dbReference type="PROSITE" id="PS50045">
    <property type="entry name" value="SIGMA54_INTERACT_4"/>
    <property type="match status" value="1"/>
</dbReference>
<keyword evidence="9" id="KW-1185">Reference proteome</keyword>
<dbReference type="InterPro" id="IPR000014">
    <property type="entry name" value="PAS"/>
</dbReference>
<keyword evidence="5" id="KW-0175">Coiled coil</keyword>